<dbReference type="Proteomes" id="UP001596379">
    <property type="component" value="Unassembled WGS sequence"/>
</dbReference>
<evidence type="ECO:0000256" key="9">
    <source>
        <dbReference type="ARBA" id="ARBA00023014"/>
    </source>
</evidence>
<protein>
    <recommendedName>
        <fullName evidence="11">Ferredoxin</fullName>
    </recommendedName>
</protein>
<keyword evidence="9 11" id="KW-0411">Iron-sulfur</keyword>
<dbReference type="RefSeq" id="WP_382235533.1">
    <property type="nucleotide sequence ID" value="NZ_JBHTCC010000003.1"/>
</dbReference>
<keyword evidence="14" id="KW-1185">Reference proteome</keyword>
<organism evidence="13 14">
    <name type="scientific">Herminiimonas aquatilis</name>
    <dbReference type="NCBI Taxonomy" id="345342"/>
    <lineage>
        <taxon>Bacteria</taxon>
        <taxon>Pseudomonadati</taxon>
        <taxon>Pseudomonadota</taxon>
        <taxon>Betaproteobacteria</taxon>
        <taxon>Burkholderiales</taxon>
        <taxon>Oxalobacteraceae</taxon>
        <taxon>Herminiimonas</taxon>
    </lineage>
</organism>
<keyword evidence="3 11" id="KW-0813">Transport</keyword>
<evidence type="ECO:0000256" key="5">
    <source>
        <dbReference type="ARBA" id="ARBA00022723"/>
    </source>
</evidence>
<dbReference type="InterPro" id="IPR050294">
    <property type="entry name" value="RnfB_subfamily"/>
</dbReference>
<keyword evidence="5 11" id="KW-0479">Metal-binding</keyword>
<dbReference type="EMBL" id="JBHTCC010000003">
    <property type="protein sequence ID" value="MFC7299480.1"/>
    <property type="molecule type" value="Genomic_DNA"/>
</dbReference>
<dbReference type="PROSITE" id="PS51379">
    <property type="entry name" value="4FE4S_FER_2"/>
    <property type="match status" value="2"/>
</dbReference>
<evidence type="ECO:0000313" key="13">
    <source>
        <dbReference type="EMBL" id="MFC7299480.1"/>
    </source>
</evidence>
<evidence type="ECO:0000256" key="11">
    <source>
        <dbReference type="RuleBase" id="RU364098"/>
    </source>
</evidence>
<sequence length="120" mass="13451">MPFVVTESCIQCKYTDCVAVCPMDCFFEGPNFLAINPDECIDCSVCVPECPVNAIIGASEIAEEQKHFVELNRTLSHHPDWKRIKLQQEPLPDHAKWAQVDDKISLLQTTVKTGNFANGK</sequence>
<dbReference type="PANTHER" id="PTHR42859">
    <property type="entry name" value="OXIDOREDUCTASE"/>
    <property type="match status" value="1"/>
</dbReference>
<comment type="caution">
    <text evidence="13">The sequence shown here is derived from an EMBL/GenBank/DDBJ whole genome shotgun (WGS) entry which is preliminary data.</text>
</comment>
<evidence type="ECO:0000313" key="14">
    <source>
        <dbReference type="Proteomes" id="UP001596379"/>
    </source>
</evidence>
<evidence type="ECO:0000259" key="12">
    <source>
        <dbReference type="PROSITE" id="PS51379"/>
    </source>
</evidence>
<evidence type="ECO:0000256" key="4">
    <source>
        <dbReference type="ARBA" id="ARBA00022485"/>
    </source>
</evidence>
<dbReference type="Pfam" id="PF11953">
    <property type="entry name" value="DUF3470"/>
    <property type="match status" value="1"/>
</dbReference>
<feature type="domain" description="4Fe-4S ferredoxin-type" evidence="12">
    <location>
        <begin position="1"/>
        <end position="30"/>
    </location>
</feature>
<dbReference type="Pfam" id="PF00037">
    <property type="entry name" value="Fer4"/>
    <property type="match status" value="1"/>
</dbReference>
<keyword evidence="6 11" id="KW-0677">Repeat</keyword>
<keyword evidence="4 11" id="KW-0004">4Fe-4S</keyword>
<evidence type="ECO:0000256" key="3">
    <source>
        <dbReference type="ARBA" id="ARBA00022448"/>
    </source>
</evidence>
<dbReference type="PRINTS" id="PR00354">
    <property type="entry name" value="7FE8SFRDOXIN"/>
</dbReference>
<evidence type="ECO:0000256" key="10">
    <source>
        <dbReference type="ARBA" id="ARBA00023291"/>
    </source>
</evidence>
<keyword evidence="8 11" id="KW-0408">Iron</keyword>
<dbReference type="InterPro" id="IPR022569">
    <property type="entry name" value="Fd_C"/>
</dbReference>
<reference evidence="14" key="1">
    <citation type="journal article" date="2019" name="Int. J. Syst. Evol. Microbiol.">
        <title>The Global Catalogue of Microorganisms (GCM) 10K type strain sequencing project: providing services to taxonomists for standard genome sequencing and annotation.</title>
        <authorList>
            <consortium name="The Broad Institute Genomics Platform"/>
            <consortium name="The Broad Institute Genome Sequencing Center for Infectious Disease"/>
            <person name="Wu L."/>
            <person name="Ma J."/>
        </authorList>
    </citation>
    <scope>NUCLEOTIDE SEQUENCE [LARGE SCALE GENOMIC DNA]</scope>
    <source>
        <strain evidence="14">CCUG 36956</strain>
    </source>
</reference>
<comment type="cofactor">
    <cofactor evidence="1 11">
        <name>[3Fe-4S] cluster</name>
        <dbReference type="ChEBI" id="CHEBI:21137"/>
    </cofactor>
</comment>
<dbReference type="InterPro" id="IPR000813">
    <property type="entry name" value="7Fe_ferredoxin"/>
</dbReference>
<dbReference type="PROSITE" id="PS00198">
    <property type="entry name" value="4FE4S_FER_1"/>
    <property type="match status" value="1"/>
</dbReference>
<dbReference type="InterPro" id="IPR017900">
    <property type="entry name" value="4Fe4S_Fe_S_CS"/>
</dbReference>
<dbReference type="NCBIfam" id="NF045490">
    <property type="entry name" value="FdxA_Protbact"/>
    <property type="match status" value="1"/>
</dbReference>
<comment type="function">
    <text evidence="11">Ferredoxins are iron-sulfur proteins that transfer electrons in a wide variety of metabolic reactions.</text>
</comment>
<dbReference type="InterPro" id="IPR054829">
    <property type="entry name" value="FdxA"/>
</dbReference>
<evidence type="ECO:0000256" key="7">
    <source>
        <dbReference type="ARBA" id="ARBA00022982"/>
    </source>
</evidence>
<gene>
    <name evidence="13" type="primary">fdxA</name>
    <name evidence="13" type="ORF">ACFQO0_13630</name>
</gene>
<dbReference type="SUPFAM" id="SSF54862">
    <property type="entry name" value="4Fe-4S ferredoxins"/>
    <property type="match status" value="1"/>
</dbReference>
<keyword evidence="10 11" id="KW-0003">3Fe-4S</keyword>
<name>A0ABW2J8X9_9BURK</name>
<evidence type="ECO:0000256" key="2">
    <source>
        <dbReference type="ARBA" id="ARBA00001966"/>
    </source>
</evidence>
<evidence type="ECO:0000256" key="6">
    <source>
        <dbReference type="ARBA" id="ARBA00022737"/>
    </source>
</evidence>
<keyword evidence="7 11" id="KW-0249">Electron transport</keyword>
<proteinExistence type="predicted"/>
<evidence type="ECO:0000256" key="1">
    <source>
        <dbReference type="ARBA" id="ARBA00001927"/>
    </source>
</evidence>
<evidence type="ECO:0000256" key="8">
    <source>
        <dbReference type="ARBA" id="ARBA00023004"/>
    </source>
</evidence>
<dbReference type="InterPro" id="IPR017896">
    <property type="entry name" value="4Fe4S_Fe-S-bd"/>
</dbReference>
<dbReference type="Gene3D" id="3.30.70.20">
    <property type="match status" value="1"/>
</dbReference>
<dbReference type="PANTHER" id="PTHR42859:SF2">
    <property type="entry name" value="FERREDOXIN"/>
    <property type="match status" value="1"/>
</dbReference>
<feature type="domain" description="4Fe-4S ferredoxin-type" evidence="12">
    <location>
        <begin position="31"/>
        <end position="60"/>
    </location>
</feature>
<comment type="cofactor">
    <cofactor evidence="2 11">
        <name>[4Fe-4S] cluster</name>
        <dbReference type="ChEBI" id="CHEBI:49883"/>
    </cofactor>
</comment>
<accession>A0ABW2J8X9</accession>